<dbReference type="InterPro" id="IPR011006">
    <property type="entry name" value="CheY-like_superfamily"/>
</dbReference>
<evidence type="ECO:0000313" key="4">
    <source>
        <dbReference type="Proteomes" id="UP000321513"/>
    </source>
</evidence>
<feature type="domain" description="Response regulatory" evidence="2">
    <location>
        <begin position="16"/>
        <end position="135"/>
    </location>
</feature>
<keyword evidence="1" id="KW-0597">Phosphoprotein</keyword>
<dbReference type="InterPro" id="IPR052893">
    <property type="entry name" value="TCS_response_regulator"/>
</dbReference>
<evidence type="ECO:0000313" key="3">
    <source>
        <dbReference type="EMBL" id="GEO11175.1"/>
    </source>
</evidence>
<dbReference type="GO" id="GO:0000160">
    <property type="term" value="P:phosphorelay signal transduction system"/>
    <property type="evidence" value="ECO:0007669"/>
    <property type="project" value="InterPro"/>
</dbReference>
<comment type="caution">
    <text evidence="3">The sequence shown here is derived from an EMBL/GenBank/DDBJ whole genome shotgun (WGS) entry which is preliminary data.</text>
</comment>
<protein>
    <recommendedName>
        <fullName evidence="2">Response regulatory domain-containing protein</fullName>
    </recommendedName>
</protein>
<dbReference type="AlphaFoldDB" id="A0A512BH29"/>
<organism evidence="3 4">
    <name type="scientific">Segetibacter aerophilus</name>
    <dbReference type="NCBI Taxonomy" id="670293"/>
    <lineage>
        <taxon>Bacteria</taxon>
        <taxon>Pseudomonadati</taxon>
        <taxon>Bacteroidota</taxon>
        <taxon>Chitinophagia</taxon>
        <taxon>Chitinophagales</taxon>
        <taxon>Chitinophagaceae</taxon>
        <taxon>Segetibacter</taxon>
    </lineage>
</organism>
<dbReference type="PROSITE" id="PS50110">
    <property type="entry name" value="RESPONSE_REGULATORY"/>
    <property type="match status" value="1"/>
</dbReference>
<evidence type="ECO:0000256" key="1">
    <source>
        <dbReference type="PROSITE-ProRule" id="PRU00169"/>
    </source>
</evidence>
<gene>
    <name evidence="3" type="ORF">SAE01_36710</name>
</gene>
<sequence>MRNVHSTERDSEKIYNILLAEDDEDDFYIFNNAVTSIGRPIQILHTSNGVMFSSMIQTQISPDVIFLDISMPYKNGIACLKEIRSNPAFMETRVVMYSGSSQKKEIDTCFDLGANFYLVKPTEFSLIQLQLRDLFQNKHFKLNVQPSRDKFVMNYQKTRNNKFQNKLVA</sequence>
<keyword evidence="4" id="KW-1185">Reference proteome</keyword>
<dbReference type="EMBL" id="BJYT01000017">
    <property type="protein sequence ID" value="GEO11175.1"/>
    <property type="molecule type" value="Genomic_DNA"/>
</dbReference>
<dbReference type="SMART" id="SM00448">
    <property type="entry name" value="REC"/>
    <property type="match status" value="1"/>
</dbReference>
<dbReference type="RefSeq" id="WP_147205287.1">
    <property type="nucleotide sequence ID" value="NZ_BJYT01000017.1"/>
</dbReference>
<dbReference type="PANTHER" id="PTHR44520:SF2">
    <property type="entry name" value="RESPONSE REGULATOR RCP1"/>
    <property type="match status" value="1"/>
</dbReference>
<feature type="modified residue" description="4-aspartylphosphate" evidence="1">
    <location>
        <position position="68"/>
    </location>
</feature>
<dbReference type="Gene3D" id="3.40.50.2300">
    <property type="match status" value="1"/>
</dbReference>
<dbReference type="OrthoDB" id="7631574at2"/>
<proteinExistence type="predicted"/>
<name>A0A512BH29_9BACT</name>
<evidence type="ECO:0000259" key="2">
    <source>
        <dbReference type="PROSITE" id="PS50110"/>
    </source>
</evidence>
<dbReference type="Proteomes" id="UP000321513">
    <property type="component" value="Unassembled WGS sequence"/>
</dbReference>
<dbReference type="Pfam" id="PF00072">
    <property type="entry name" value="Response_reg"/>
    <property type="match status" value="1"/>
</dbReference>
<accession>A0A512BH29</accession>
<reference evidence="3 4" key="1">
    <citation type="submission" date="2019-07" db="EMBL/GenBank/DDBJ databases">
        <title>Whole genome shotgun sequence of Segetibacter aerophilus NBRC 106135.</title>
        <authorList>
            <person name="Hosoyama A."/>
            <person name="Uohara A."/>
            <person name="Ohji S."/>
            <person name="Ichikawa N."/>
        </authorList>
    </citation>
    <scope>NUCLEOTIDE SEQUENCE [LARGE SCALE GENOMIC DNA]</scope>
    <source>
        <strain evidence="3 4">NBRC 106135</strain>
    </source>
</reference>
<dbReference type="PANTHER" id="PTHR44520">
    <property type="entry name" value="RESPONSE REGULATOR RCP1-RELATED"/>
    <property type="match status" value="1"/>
</dbReference>
<dbReference type="InterPro" id="IPR001789">
    <property type="entry name" value="Sig_transdc_resp-reg_receiver"/>
</dbReference>
<dbReference type="SUPFAM" id="SSF52172">
    <property type="entry name" value="CheY-like"/>
    <property type="match status" value="1"/>
</dbReference>